<evidence type="ECO:0008006" key="4">
    <source>
        <dbReference type="Google" id="ProtNLM"/>
    </source>
</evidence>
<proteinExistence type="predicted"/>
<dbReference type="RefSeq" id="WP_310032098.1">
    <property type="nucleotide sequence ID" value="NZ_JAVIZN010000002.1"/>
</dbReference>
<sequence length="202" mass="22844">MKMFNKVFRNRMTIFCRISLAAIGLCCLLMGVSPAWAEQWHQFDVINNSSRGINIVGTVGRCVTEIDAPGFIAAGSRGTIKWHDTDNWFVKNCAGRDKFAGFSFRFDDAPDSWPGWLGVTHRELSGSDWYNGQFYAYTLSSDGWSFTYADGVPAPSWIQPLCSHGNDCSGPFSEMEVDNKNSYNWQRSYRTEDGWAFQINNP</sequence>
<comment type="caution">
    <text evidence="2">The sequence shown here is derived from an EMBL/GenBank/DDBJ whole genome shotgun (WGS) entry which is preliminary data.</text>
</comment>
<organism evidence="2 3">
    <name type="scientific">Paraburkholderia graminis</name>
    <dbReference type="NCBI Taxonomy" id="60548"/>
    <lineage>
        <taxon>Bacteria</taxon>
        <taxon>Pseudomonadati</taxon>
        <taxon>Pseudomonadota</taxon>
        <taxon>Betaproteobacteria</taxon>
        <taxon>Burkholderiales</taxon>
        <taxon>Burkholderiaceae</taxon>
        <taxon>Paraburkholderia</taxon>
    </lineage>
</organism>
<reference evidence="2 3" key="1">
    <citation type="submission" date="2023-08" db="EMBL/GenBank/DDBJ databases">
        <title>Genome sequencing of plant associated microbes to promote plant fitness in Sorghum bicolor and Oryza sativa.</title>
        <authorList>
            <person name="Coleman-Derr D."/>
        </authorList>
    </citation>
    <scope>NUCLEOTIDE SEQUENCE [LARGE SCALE GENOMIC DNA]</scope>
    <source>
        <strain evidence="2 3">SLBN-33</strain>
    </source>
</reference>
<dbReference type="AlphaFoldDB" id="A0ABD5CGT5"/>
<accession>A0ABD5CGT5</accession>
<name>A0ABD5CGT5_9BURK</name>
<evidence type="ECO:0000313" key="3">
    <source>
        <dbReference type="Proteomes" id="UP001245184"/>
    </source>
</evidence>
<gene>
    <name evidence="2" type="ORF">QF025_003041</name>
</gene>
<feature type="chain" id="PRO_5044764677" description="Secreted protein" evidence="1">
    <location>
        <begin position="38"/>
        <end position="202"/>
    </location>
</feature>
<dbReference type="EMBL" id="JAVIZN010000002">
    <property type="protein sequence ID" value="MDR6204321.1"/>
    <property type="molecule type" value="Genomic_DNA"/>
</dbReference>
<feature type="signal peptide" evidence="1">
    <location>
        <begin position="1"/>
        <end position="37"/>
    </location>
</feature>
<dbReference type="Proteomes" id="UP001245184">
    <property type="component" value="Unassembled WGS sequence"/>
</dbReference>
<keyword evidence="1" id="KW-0732">Signal</keyword>
<evidence type="ECO:0000313" key="2">
    <source>
        <dbReference type="EMBL" id="MDR6204321.1"/>
    </source>
</evidence>
<protein>
    <recommendedName>
        <fullName evidence="4">Secreted protein</fullName>
    </recommendedName>
</protein>
<evidence type="ECO:0000256" key="1">
    <source>
        <dbReference type="SAM" id="SignalP"/>
    </source>
</evidence>